<dbReference type="GO" id="GO:0005737">
    <property type="term" value="C:cytoplasm"/>
    <property type="evidence" value="ECO:0007669"/>
    <property type="project" value="TreeGrafter"/>
</dbReference>
<evidence type="ECO:0000256" key="6">
    <source>
        <dbReference type="PIRSR" id="PIRSR600183-50"/>
    </source>
</evidence>
<keyword evidence="5" id="KW-0456">Lyase</keyword>
<dbReference type="PANTHER" id="PTHR11482:SF6">
    <property type="entry name" value="ORNITHINE DECARBOXYLASE 1-RELATED"/>
    <property type="match status" value="1"/>
</dbReference>
<feature type="modified residue" description="N6-(pyridoxal phosphate)lysine" evidence="6">
    <location>
        <position position="73"/>
    </location>
</feature>
<dbReference type="InterPro" id="IPR022657">
    <property type="entry name" value="De-COase2_CS"/>
</dbReference>
<dbReference type="InterPro" id="IPR002433">
    <property type="entry name" value="Orn_de-COase"/>
</dbReference>
<gene>
    <name evidence="8" type="ORF">BPOR_1708g00010</name>
</gene>
<dbReference type="STRING" id="87229.A0A4Z1K3R3"/>
<protein>
    <recommendedName>
        <fullName evidence="7">Orn/DAP/Arg decarboxylase 2 N-terminal domain-containing protein</fullName>
    </recommendedName>
</protein>
<dbReference type="CDD" id="cd00622">
    <property type="entry name" value="PLPDE_III_ODC"/>
    <property type="match status" value="1"/>
</dbReference>
<evidence type="ECO:0000259" key="7">
    <source>
        <dbReference type="Pfam" id="PF02784"/>
    </source>
</evidence>
<feature type="domain" description="Orn/DAP/Arg decarboxylase 2 N-terminal" evidence="7">
    <location>
        <begin position="50"/>
        <end position="280"/>
    </location>
</feature>
<dbReference type="FunFam" id="3.20.20.10:FF:000005">
    <property type="entry name" value="Ornithine decarboxylase"/>
    <property type="match status" value="1"/>
</dbReference>
<evidence type="ECO:0000256" key="3">
    <source>
        <dbReference type="ARBA" id="ARBA00022793"/>
    </source>
</evidence>
<comment type="cofactor">
    <cofactor evidence="1 6">
        <name>pyridoxal 5'-phosphate</name>
        <dbReference type="ChEBI" id="CHEBI:597326"/>
    </cofactor>
</comment>
<evidence type="ECO:0000256" key="5">
    <source>
        <dbReference type="ARBA" id="ARBA00023239"/>
    </source>
</evidence>
<dbReference type="SUPFAM" id="SSF50621">
    <property type="entry name" value="Alanine racemase C-terminal domain-like"/>
    <property type="match status" value="1"/>
</dbReference>
<dbReference type="AlphaFoldDB" id="A0A4Z1K3R3"/>
<evidence type="ECO:0000256" key="2">
    <source>
        <dbReference type="ARBA" id="ARBA00008872"/>
    </source>
</evidence>
<dbReference type="GO" id="GO:0033387">
    <property type="term" value="P:putrescine biosynthetic process from arginine, via ornithine"/>
    <property type="evidence" value="ECO:0007669"/>
    <property type="project" value="TreeGrafter"/>
</dbReference>
<dbReference type="OrthoDB" id="5034579at2759"/>
<feature type="active site" description="Proton donor" evidence="6">
    <location>
        <position position="356"/>
    </location>
</feature>
<proteinExistence type="inferred from homology"/>
<dbReference type="InterPro" id="IPR000183">
    <property type="entry name" value="Orn/DAP/Arg_de-COase"/>
</dbReference>
<organism evidence="8 9">
    <name type="scientific">Botrytis porri</name>
    <dbReference type="NCBI Taxonomy" id="87229"/>
    <lineage>
        <taxon>Eukaryota</taxon>
        <taxon>Fungi</taxon>
        <taxon>Dikarya</taxon>
        <taxon>Ascomycota</taxon>
        <taxon>Pezizomycotina</taxon>
        <taxon>Leotiomycetes</taxon>
        <taxon>Helotiales</taxon>
        <taxon>Sclerotiniaceae</taxon>
        <taxon>Botrytis</taxon>
    </lineage>
</organism>
<dbReference type="PRINTS" id="PR01182">
    <property type="entry name" value="ORNDCRBXLASE"/>
</dbReference>
<dbReference type="SUPFAM" id="SSF51419">
    <property type="entry name" value="PLP-binding barrel"/>
    <property type="match status" value="1"/>
</dbReference>
<dbReference type="PRINTS" id="PR01179">
    <property type="entry name" value="ODADCRBXLASE"/>
</dbReference>
<dbReference type="InterPro" id="IPR029066">
    <property type="entry name" value="PLP-binding_barrel"/>
</dbReference>
<dbReference type="InterPro" id="IPR022644">
    <property type="entry name" value="De-COase2_N"/>
</dbReference>
<keyword evidence="3" id="KW-0210">Decarboxylase</keyword>
<keyword evidence="9" id="KW-1185">Reference proteome</keyword>
<dbReference type="Proteomes" id="UP000297280">
    <property type="component" value="Unassembled WGS sequence"/>
</dbReference>
<dbReference type="EMBL" id="PQXO01001698">
    <property type="protein sequence ID" value="TGO80739.1"/>
    <property type="molecule type" value="Genomic_DNA"/>
</dbReference>
<dbReference type="Pfam" id="PF02784">
    <property type="entry name" value="Orn_Arg_deC_N"/>
    <property type="match status" value="1"/>
</dbReference>
<comment type="caution">
    <text evidence="8">The sequence shown here is derived from an EMBL/GenBank/DDBJ whole genome shotgun (WGS) entry which is preliminary data.</text>
</comment>
<dbReference type="GO" id="GO:0004586">
    <property type="term" value="F:ornithine decarboxylase activity"/>
    <property type="evidence" value="ECO:0007669"/>
    <property type="project" value="TreeGrafter"/>
</dbReference>
<dbReference type="Gene3D" id="3.20.20.10">
    <property type="entry name" value="Alanine racemase"/>
    <property type="match status" value="1"/>
</dbReference>
<evidence type="ECO:0000313" key="9">
    <source>
        <dbReference type="Proteomes" id="UP000297280"/>
    </source>
</evidence>
<keyword evidence="4 6" id="KW-0663">Pyridoxal phosphate</keyword>
<evidence type="ECO:0000256" key="4">
    <source>
        <dbReference type="ARBA" id="ARBA00022898"/>
    </source>
</evidence>
<accession>A0A4Z1K3R3</accession>
<dbReference type="PROSITE" id="PS00879">
    <property type="entry name" value="ODR_DC_2_2"/>
    <property type="match status" value="1"/>
</dbReference>
<dbReference type="InterPro" id="IPR009006">
    <property type="entry name" value="Ala_racemase/Decarboxylase_C"/>
</dbReference>
<dbReference type="PANTHER" id="PTHR11482">
    <property type="entry name" value="ARGININE/DIAMINOPIMELATE/ORNITHINE DECARBOXYLASE"/>
    <property type="match status" value="1"/>
</dbReference>
<name>A0A4Z1K3R3_9HELO</name>
<reference evidence="8 9" key="1">
    <citation type="submission" date="2017-12" db="EMBL/GenBank/DDBJ databases">
        <title>Comparative genomics of Botrytis spp.</title>
        <authorList>
            <person name="Valero-Jimenez C.A."/>
            <person name="Tapia P."/>
            <person name="Veloso J."/>
            <person name="Silva-Moreno E."/>
            <person name="Staats M."/>
            <person name="Valdes J.H."/>
            <person name="Van Kan J.A.L."/>
        </authorList>
    </citation>
    <scope>NUCLEOTIDE SEQUENCE [LARGE SCALE GENOMIC DNA]</scope>
    <source>
        <strain evidence="8 9">MUCL3349</strain>
    </source>
</reference>
<evidence type="ECO:0000256" key="1">
    <source>
        <dbReference type="ARBA" id="ARBA00001933"/>
    </source>
</evidence>
<sequence>MSSLGISTCERRFKSAEQLLNNTIHQRIAHIEQFPQILGLNDSFFVADIEEIRRQHDLWVSHLHFIRPFYAVKCNTDTTLLKVLRQLDVGFDCASIDEIHTVLSLGTHPNNIIFANPCKAPEAIAFAHKVGVKKTTFDNLDELDKIKKHMPDAQLLLRIFANDHTAIVALGEKYGAPLESTHALLMRARDLDIDVVGISFHIGSGASDPNAIRKAVAHSRVVWKIAQSVGFSLKILDIGGGFQPTESLFEPMATAVCSAISEASFPEKTTFIAEPGRFYARNVFTLVCRVFSRRVSTTESLEALEMLYQNDGVYGNFMNGLIEKEEYTPILIRSRINDDLARKTGDHTYTIWGPTCDSTDCVSRKSTFACEVKVGDFLVYKNMGAYTSATATRFNGFSSQKDTIYICSGSDDYS</sequence>
<comment type="similarity">
    <text evidence="2">Belongs to the Orn/Lys/Arg decarboxylase class-II family.</text>
</comment>
<evidence type="ECO:0000313" key="8">
    <source>
        <dbReference type="EMBL" id="TGO80739.1"/>
    </source>
</evidence>
<dbReference type="Gene3D" id="2.40.37.10">
    <property type="entry name" value="Lyase, Ornithine Decarboxylase, Chain A, domain 1"/>
    <property type="match status" value="1"/>
</dbReference>